<dbReference type="Gene3D" id="3.60.15.10">
    <property type="entry name" value="Ribonuclease Z/Hydroxyacylglutathione hydrolase-like"/>
    <property type="match status" value="1"/>
</dbReference>
<evidence type="ECO:0000259" key="3">
    <source>
        <dbReference type="SMART" id="SM01027"/>
    </source>
</evidence>
<evidence type="ECO:0000259" key="2">
    <source>
        <dbReference type="SMART" id="SM00849"/>
    </source>
</evidence>
<dbReference type="InterPro" id="IPR022712">
    <property type="entry name" value="Beta_Casp"/>
</dbReference>
<keyword evidence="1" id="KW-0378">Hydrolase</keyword>
<protein>
    <recommendedName>
        <fullName evidence="6">MBL fold hydrolase</fullName>
    </recommendedName>
</protein>
<dbReference type="Proteomes" id="UP000181992">
    <property type="component" value="Unassembled WGS sequence"/>
</dbReference>
<dbReference type="EMBL" id="MNVN01000008">
    <property type="protein sequence ID" value="OIO31094.1"/>
    <property type="molecule type" value="Genomic_DNA"/>
</dbReference>
<dbReference type="PANTHER" id="PTHR11203:SF37">
    <property type="entry name" value="INTEGRATOR COMPLEX SUBUNIT 11"/>
    <property type="match status" value="1"/>
</dbReference>
<dbReference type="GO" id="GO:0016787">
    <property type="term" value="F:hydrolase activity"/>
    <property type="evidence" value="ECO:0007669"/>
    <property type="project" value="UniProtKB-KW"/>
</dbReference>
<dbReference type="InterPro" id="IPR050698">
    <property type="entry name" value="MBL"/>
</dbReference>
<dbReference type="AlphaFoldDB" id="A0A1J4V967"/>
<dbReference type="InterPro" id="IPR011108">
    <property type="entry name" value="RMMBL"/>
</dbReference>
<dbReference type="SUPFAM" id="SSF56281">
    <property type="entry name" value="Metallo-hydrolase/oxidoreductase"/>
    <property type="match status" value="1"/>
</dbReference>
<dbReference type="Gene3D" id="3.40.50.10890">
    <property type="match status" value="1"/>
</dbReference>
<evidence type="ECO:0000256" key="1">
    <source>
        <dbReference type="ARBA" id="ARBA00022801"/>
    </source>
</evidence>
<accession>A0A1J4V967</accession>
<dbReference type="Pfam" id="PF07521">
    <property type="entry name" value="RMMBL"/>
    <property type="match status" value="1"/>
</dbReference>
<evidence type="ECO:0008006" key="6">
    <source>
        <dbReference type="Google" id="ProtNLM"/>
    </source>
</evidence>
<dbReference type="InterPro" id="IPR036866">
    <property type="entry name" value="RibonucZ/Hydroxyglut_hydro"/>
</dbReference>
<dbReference type="Pfam" id="PF16661">
    <property type="entry name" value="Lactamase_B_6"/>
    <property type="match status" value="1"/>
</dbReference>
<comment type="caution">
    <text evidence="4">The sequence shown here is derived from an EMBL/GenBank/DDBJ whole genome shotgun (WGS) entry which is preliminary data.</text>
</comment>
<organism evidence="4 5">
    <name type="scientific">Candidatus Nomurabacteria bacterium CG1_02_43_90</name>
    <dbReference type="NCBI Taxonomy" id="1805281"/>
    <lineage>
        <taxon>Bacteria</taxon>
        <taxon>Candidatus Nomuraibacteriota</taxon>
    </lineage>
</organism>
<dbReference type="InterPro" id="IPR001279">
    <property type="entry name" value="Metallo-B-lactamas"/>
</dbReference>
<dbReference type="GO" id="GO:0004521">
    <property type="term" value="F:RNA endonuclease activity"/>
    <property type="evidence" value="ECO:0007669"/>
    <property type="project" value="TreeGrafter"/>
</dbReference>
<evidence type="ECO:0000313" key="4">
    <source>
        <dbReference type="EMBL" id="OIO31094.1"/>
    </source>
</evidence>
<dbReference type="SMART" id="SM01027">
    <property type="entry name" value="Beta-Casp"/>
    <property type="match status" value="1"/>
</dbReference>
<proteinExistence type="predicted"/>
<dbReference type="STRING" id="1805281.AUJ77_00730"/>
<dbReference type="Pfam" id="PF10996">
    <property type="entry name" value="Beta-Casp"/>
    <property type="match status" value="1"/>
</dbReference>
<feature type="domain" description="Beta-Casp" evidence="3">
    <location>
        <begin position="240"/>
        <end position="365"/>
    </location>
</feature>
<dbReference type="SMART" id="SM00849">
    <property type="entry name" value="Lactamase_B"/>
    <property type="match status" value="1"/>
</dbReference>
<feature type="domain" description="Metallo-beta-lactamase" evidence="2">
    <location>
        <begin position="14"/>
        <end position="228"/>
    </location>
</feature>
<evidence type="ECO:0000313" key="5">
    <source>
        <dbReference type="Proteomes" id="UP000181992"/>
    </source>
</evidence>
<name>A0A1J4V967_9BACT</name>
<dbReference type="CDD" id="cd16295">
    <property type="entry name" value="TTHA0252-CPSF-like_MBL-fold"/>
    <property type="match status" value="1"/>
</dbReference>
<sequence>MAKIKFYGAAGEVTGSNHILEVAGVTVMIDCGLFQGVKVCDDKNKEPFPYDPSTVDVLFVTHAHLDHVGRIPKLLNEGFKGKIYSTVPTRDIAKLMFDDTVRVIAREAKADGHEPLYHEDAVGKAMDRWETVPYDQDVEVGHGLKVRFRDAGHILGSAMLEMSHDGKKLVFSGDLGNSPSPLLPDTAHLSGVDYLVMEAVYGDRMHQNLDERVHLLEEVIEDTVARGGVLMIPAFSIERTQDLLFELNEMVEGERIPEIPVFVDSPLGIKVTKVFEEQTSFLNKNIQNEIKGGDDIFKFHRLRFTEQSRDSIAIKDVPNPKIVIAGSGMSNGGRIMHHEWNYLPDPNSTLLLVGYQAVGTMGRALQEGAKSVRIFNENVPVRAKVITINGYSAHKDLNALIEYVTEMQDSLKKVFVVHAELGAGLFFAQRVRDYLGINTHVPKSGEEVEIDF</sequence>
<reference evidence="4 5" key="1">
    <citation type="journal article" date="2016" name="Environ. Microbiol.">
        <title>Genomic resolution of a cold subsurface aquifer community provides metabolic insights for novel microbes adapted to high CO concentrations.</title>
        <authorList>
            <person name="Probst A.J."/>
            <person name="Castelle C.J."/>
            <person name="Singh A."/>
            <person name="Brown C.T."/>
            <person name="Anantharaman K."/>
            <person name="Sharon I."/>
            <person name="Hug L.A."/>
            <person name="Burstein D."/>
            <person name="Emerson J.B."/>
            <person name="Thomas B.C."/>
            <person name="Banfield J.F."/>
        </authorList>
    </citation>
    <scope>NUCLEOTIDE SEQUENCE [LARGE SCALE GENOMIC DNA]</scope>
    <source>
        <strain evidence="4">CG1_02_43_90</strain>
    </source>
</reference>
<gene>
    <name evidence="4" type="ORF">AUJ77_00730</name>
</gene>
<dbReference type="PANTHER" id="PTHR11203">
    <property type="entry name" value="CLEAVAGE AND POLYADENYLATION SPECIFICITY FACTOR FAMILY MEMBER"/>
    <property type="match status" value="1"/>
</dbReference>